<evidence type="ECO:0000256" key="2">
    <source>
        <dbReference type="SAM" id="Phobius"/>
    </source>
</evidence>
<dbReference type="EMBL" id="CM007390">
    <property type="protein sequence ID" value="ONK56600.1"/>
    <property type="molecule type" value="Genomic_DNA"/>
</dbReference>
<keyword evidence="2" id="KW-0472">Membrane</keyword>
<evidence type="ECO:0000313" key="3">
    <source>
        <dbReference type="EMBL" id="ONK56600.1"/>
    </source>
</evidence>
<keyword evidence="2" id="KW-0812">Transmembrane</keyword>
<keyword evidence="4" id="KW-1185">Reference proteome</keyword>
<proteinExistence type="predicted"/>
<evidence type="ECO:0000256" key="1">
    <source>
        <dbReference type="SAM" id="MobiDB-lite"/>
    </source>
</evidence>
<organism evidence="3 4">
    <name type="scientific">Asparagus officinalis</name>
    <name type="common">Garden asparagus</name>
    <dbReference type="NCBI Taxonomy" id="4686"/>
    <lineage>
        <taxon>Eukaryota</taxon>
        <taxon>Viridiplantae</taxon>
        <taxon>Streptophyta</taxon>
        <taxon>Embryophyta</taxon>
        <taxon>Tracheophyta</taxon>
        <taxon>Spermatophyta</taxon>
        <taxon>Magnoliopsida</taxon>
        <taxon>Liliopsida</taxon>
        <taxon>Asparagales</taxon>
        <taxon>Asparagaceae</taxon>
        <taxon>Asparagoideae</taxon>
        <taxon>Asparagus</taxon>
    </lineage>
</organism>
<sequence>MRRLWKIVHYFGDTTTTDDNARPCTESTTIGEDDNEGDEEEENVKSSQARIRREWGKIIIYFFLFYELTMGLMVVEVLAMIAMSLAIESHRGAASSRPPASGNPTVGQPAAGHRLVEGVVIVRVGWYSVVDRPQTESK</sequence>
<dbReference type="Gramene" id="ONK56600">
    <property type="protein sequence ID" value="ONK56600"/>
    <property type="gene ID" value="A4U43_C10F10550"/>
</dbReference>
<dbReference type="Proteomes" id="UP000243459">
    <property type="component" value="Chromosome 10"/>
</dbReference>
<evidence type="ECO:0000313" key="4">
    <source>
        <dbReference type="Proteomes" id="UP000243459"/>
    </source>
</evidence>
<keyword evidence="2" id="KW-1133">Transmembrane helix</keyword>
<name>A0A5P1E1W6_ASPOF</name>
<dbReference type="AlphaFoldDB" id="A0A5P1E1W6"/>
<reference evidence="4" key="1">
    <citation type="journal article" date="2017" name="Nat. Commun.">
        <title>The asparagus genome sheds light on the origin and evolution of a young Y chromosome.</title>
        <authorList>
            <person name="Harkess A."/>
            <person name="Zhou J."/>
            <person name="Xu C."/>
            <person name="Bowers J.E."/>
            <person name="Van der Hulst R."/>
            <person name="Ayyampalayam S."/>
            <person name="Mercati F."/>
            <person name="Riccardi P."/>
            <person name="McKain M.R."/>
            <person name="Kakrana A."/>
            <person name="Tang H."/>
            <person name="Ray J."/>
            <person name="Groenendijk J."/>
            <person name="Arikit S."/>
            <person name="Mathioni S.M."/>
            <person name="Nakano M."/>
            <person name="Shan H."/>
            <person name="Telgmann-Rauber A."/>
            <person name="Kanno A."/>
            <person name="Yue Z."/>
            <person name="Chen H."/>
            <person name="Li W."/>
            <person name="Chen Y."/>
            <person name="Xu X."/>
            <person name="Zhang Y."/>
            <person name="Luo S."/>
            <person name="Chen H."/>
            <person name="Gao J."/>
            <person name="Mao Z."/>
            <person name="Pires J.C."/>
            <person name="Luo M."/>
            <person name="Kudrna D."/>
            <person name="Wing R.A."/>
            <person name="Meyers B.C."/>
            <person name="Yi K."/>
            <person name="Kong H."/>
            <person name="Lavrijsen P."/>
            <person name="Sunseri F."/>
            <person name="Falavigna A."/>
            <person name="Ye Y."/>
            <person name="Leebens-Mack J.H."/>
            <person name="Chen G."/>
        </authorList>
    </citation>
    <scope>NUCLEOTIDE SEQUENCE [LARGE SCALE GENOMIC DNA]</scope>
    <source>
        <strain evidence="4">cv. DH0086</strain>
    </source>
</reference>
<feature type="compositionally biased region" description="Acidic residues" evidence="1">
    <location>
        <begin position="31"/>
        <end position="42"/>
    </location>
</feature>
<accession>A0A5P1E1W6</accession>
<feature type="transmembrane region" description="Helical" evidence="2">
    <location>
        <begin position="58"/>
        <end position="87"/>
    </location>
</feature>
<feature type="region of interest" description="Disordered" evidence="1">
    <location>
        <begin position="16"/>
        <end position="47"/>
    </location>
</feature>
<protein>
    <submittedName>
        <fullName evidence="3">Uncharacterized protein</fullName>
    </submittedName>
</protein>
<gene>
    <name evidence="3" type="ORF">A4U43_C10F10550</name>
</gene>